<dbReference type="GO" id="GO:0008360">
    <property type="term" value="P:regulation of cell shape"/>
    <property type="evidence" value="ECO:0007669"/>
    <property type="project" value="UniProtKB-UniRule"/>
</dbReference>
<keyword evidence="10" id="KW-0732">Signal</keyword>
<comment type="pathway">
    <text evidence="1 9">Cell wall biogenesis; peptidoglycan biosynthesis.</text>
</comment>
<gene>
    <name evidence="12" type="ORF">C0081_22145</name>
</gene>
<evidence type="ECO:0000313" key="13">
    <source>
        <dbReference type="Proteomes" id="UP000234881"/>
    </source>
</evidence>
<comment type="similarity">
    <text evidence="2">Belongs to the YkuD family.</text>
</comment>
<evidence type="ECO:0000313" key="12">
    <source>
        <dbReference type="EMBL" id="PLW75005.1"/>
    </source>
</evidence>
<dbReference type="GO" id="GO:0016757">
    <property type="term" value="F:glycosyltransferase activity"/>
    <property type="evidence" value="ECO:0007669"/>
    <property type="project" value="UniProtKB-KW"/>
</dbReference>
<dbReference type="InterPro" id="IPR038063">
    <property type="entry name" value="Transpep_catalytic_dom"/>
</dbReference>
<evidence type="ECO:0000256" key="6">
    <source>
        <dbReference type="ARBA" id="ARBA00022960"/>
    </source>
</evidence>
<evidence type="ECO:0000256" key="5">
    <source>
        <dbReference type="ARBA" id="ARBA00022801"/>
    </source>
</evidence>
<reference evidence="12 13" key="1">
    <citation type="submission" date="2018-01" db="EMBL/GenBank/DDBJ databases">
        <title>The draft genome sequence of Cohaesibacter sp. H1304.</title>
        <authorList>
            <person name="Wang N.-N."/>
            <person name="Du Z.-J."/>
        </authorList>
    </citation>
    <scope>NUCLEOTIDE SEQUENCE [LARGE SCALE GENOMIC DNA]</scope>
    <source>
        <strain evidence="12 13">H1304</strain>
    </source>
</reference>
<keyword evidence="7 9" id="KW-0573">Peptidoglycan synthesis</keyword>
<dbReference type="OrthoDB" id="9787225at2"/>
<feature type="active site" description="Proton donor/acceptor" evidence="9">
    <location>
        <position position="200"/>
    </location>
</feature>
<evidence type="ECO:0000256" key="8">
    <source>
        <dbReference type="ARBA" id="ARBA00023316"/>
    </source>
</evidence>
<dbReference type="Gene3D" id="2.40.440.10">
    <property type="entry name" value="L,D-transpeptidase catalytic domain-like"/>
    <property type="match status" value="1"/>
</dbReference>
<evidence type="ECO:0000256" key="3">
    <source>
        <dbReference type="ARBA" id="ARBA00022676"/>
    </source>
</evidence>
<dbReference type="GO" id="GO:0018104">
    <property type="term" value="P:peptidoglycan-protein cross-linking"/>
    <property type="evidence" value="ECO:0007669"/>
    <property type="project" value="TreeGrafter"/>
</dbReference>
<keyword evidence="5" id="KW-0378">Hydrolase</keyword>
<dbReference type="GO" id="GO:0005576">
    <property type="term" value="C:extracellular region"/>
    <property type="evidence" value="ECO:0007669"/>
    <property type="project" value="TreeGrafter"/>
</dbReference>
<evidence type="ECO:0000259" key="11">
    <source>
        <dbReference type="PROSITE" id="PS52029"/>
    </source>
</evidence>
<keyword evidence="4" id="KW-0808">Transferase</keyword>
<dbReference type="FunFam" id="2.40.440.10:FF:000002">
    <property type="entry name" value="L,D-transpeptidase ErfK/SrfK"/>
    <property type="match status" value="1"/>
</dbReference>
<evidence type="ECO:0000256" key="10">
    <source>
        <dbReference type="SAM" id="SignalP"/>
    </source>
</evidence>
<dbReference type="CDD" id="cd16913">
    <property type="entry name" value="YkuD_like"/>
    <property type="match status" value="1"/>
</dbReference>
<dbReference type="PANTHER" id="PTHR30582:SF24">
    <property type="entry name" value="L,D-TRANSPEPTIDASE ERFK_SRFK-RELATED"/>
    <property type="match status" value="1"/>
</dbReference>
<dbReference type="PANTHER" id="PTHR30582">
    <property type="entry name" value="L,D-TRANSPEPTIDASE"/>
    <property type="match status" value="1"/>
</dbReference>
<comment type="caution">
    <text evidence="12">The sequence shown here is derived from an EMBL/GenBank/DDBJ whole genome shotgun (WGS) entry which is preliminary data.</text>
</comment>
<dbReference type="GO" id="GO:0071555">
    <property type="term" value="P:cell wall organization"/>
    <property type="evidence" value="ECO:0007669"/>
    <property type="project" value="UniProtKB-UniRule"/>
</dbReference>
<keyword evidence="3" id="KW-0328">Glycosyltransferase</keyword>
<dbReference type="UniPathway" id="UPA00219"/>
<evidence type="ECO:0000256" key="4">
    <source>
        <dbReference type="ARBA" id="ARBA00022679"/>
    </source>
</evidence>
<dbReference type="Proteomes" id="UP000234881">
    <property type="component" value="Unassembled WGS sequence"/>
</dbReference>
<dbReference type="PROSITE" id="PS52029">
    <property type="entry name" value="LD_TPASE"/>
    <property type="match status" value="1"/>
</dbReference>
<evidence type="ECO:0000256" key="9">
    <source>
        <dbReference type="PROSITE-ProRule" id="PRU01373"/>
    </source>
</evidence>
<feature type="active site" description="Nucleophile" evidence="9">
    <location>
        <position position="216"/>
    </location>
</feature>
<feature type="chain" id="PRO_5014730303" evidence="10">
    <location>
        <begin position="26"/>
        <end position="240"/>
    </location>
</feature>
<protein>
    <submittedName>
        <fullName evidence="12">L,D-transpeptidase</fullName>
    </submittedName>
</protein>
<accession>A0A2N5XKK5</accession>
<dbReference type="Pfam" id="PF03734">
    <property type="entry name" value="YkuD"/>
    <property type="match status" value="1"/>
</dbReference>
<evidence type="ECO:0000256" key="7">
    <source>
        <dbReference type="ARBA" id="ARBA00022984"/>
    </source>
</evidence>
<evidence type="ECO:0000256" key="1">
    <source>
        <dbReference type="ARBA" id="ARBA00004752"/>
    </source>
</evidence>
<dbReference type="InterPro" id="IPR005490">
    <property type="entry name" value="LD_TPept_cat_dom"/>
</dbReference>
<keyword evidence="8 9" id="KW-0961">Cell wall biogenesis/degradation</keyword>
<keyword evidence="6 9" id="KW-0133">Cell shape</keyword>
<proteinExistence type="inferred from homology"/>
<name>A0A2N5XKK5_9HYPH</name>
<dbReference type="InterPro" id="IPR050979">
    <property type="entry name" value="LD-transpeptidase"/>
</dbReference>
<sequence>MKRLFLSACAVALGLSGLTIAPADANSLRYAPPPPVMLSPDQIDPWVMQVRPGSFRIEPRDARPRVTSRRVAPAPQRTRQASIAKTKQRVRSIDPRFLPTVVDYDGPHKPGTIIVNTNERYLYLINNDGTARRYGVGVGRPGFEWAGRHKVTRKAEWPSWRPPAEMRQRQPGLPAFMEGGPRNPLGARALYLGSTLYRIHGSNEPWSIGQAVSSGCIRMRNQDVQDLYTRVRVGTNVVVI</sequence>
<dbReference type="RefSeq" id="WP_101535905.1">
    <property type="nucleotide sequence ID" value="NZ_JBFHIU010000117.1"/>
</dbReference>
<dbReference type="EMBL" id="PKUQ01000055">
    <property type="protein sequence ID" value="PLW75005.1"/>
    <property type="molecule type" value="Genomic_DNA"/>
</dbReference>
<feature type="signal peptide" evidence="10">
    <location>
        <begin position="1"/>
        <end position="25"/>
    </location>
</feature>
<dbReference type="AlphaFoldDB" id="A0A2N5XKK5"/>
<keyword evidence="13" id="KW-1185">Reference proteome</keyword>
<dbReference type="GO" id="GO:0071972">
    <property type="term" value="F:peptidoglycan L,D-transpeptidase activity"/>
    <property type="evidence" value="ECO:0007669"/>
    <property type="project" value="TreeGrafter"/>
</dbReference>
<organism evidence="12 13">
    <name type="scientific">Cohaesibacter celericrescens</name>
    <dbReference type="NCBI Taxonomy" id="2067669"/>
    <lineage>
        <taxon>Bacteria</taxon>
        <taxon>Pseudomonadati</taxon>
        <taxon>Pseudomonadota</taxon>
        <taxon>Alphaproteobacteria</taxon>
        <taxon>Hyphomicrobiales</taxon>
        <taxon>Cohaesibacteraceae</taxon>
    </lineage>
</organism>
<feature type="domain" description="L,D-TPase catalytic" evidence="11">
    <location>
        <begin position="111"/>
        <end position="240"/>
    </location>
</feature>
<evidence type="ECO:0000256" key="2">
    <source>
        <dbReference type="ARBA" id="ARBA00005992"/>
    </source>
</evidence>
<dbReference type="SUPFAM" id="SSF141523">
    <property type="entry name" value="L,D-transpeptidase catalytic domain-like"/>
    <property type="match status" value="1"/>
</dbReference>